<keyword evidence="5 6" id="KW-0472">Membrane</keyword>
<evidence type="ECO:0000256" key="5">
    <source>
        <dbReference type="ARBA" id="ARBA00023136"/>
    </source>
</evidence>
<proteinExistence type="inferred from homology"/>
<keyword evidence="8" id="KW-1185">Reference proteome</keyword>
<dbReference type="AlphaFoldDB" id="A0A7R9QVU0"/>
<feature type="transmembrane region" description="Helical" evidence="6">
    <location>
        <begin position="198"/>
        <end position="218"/>
    </location>
</feature>
<keyword evidence="4 6" id="KW-1133">Transmembrane helix</keyword>
<feature type="transmembrane region" description="Helical" evidence="6">
    <location>
        <begin position="171"/>
        <end position="192"/>
    </location>
</feature>
<evidence type="ECO:0000256" key="2">
    <source>
        <dbReference type="ARBA" id="ARBA00006945"/>
    </source>
</evidence>
<evidence type="ECO:0000256" key="3">
    <source>
        <dbReference type="ARBA" id="ARBA00022692"/>
    </source>
</evidence>
<dbReference type="EMBL" id="OC933058">
    <property type="protein sequence ID" value="CAD7659737.1"/>
    <property type="molecule type" value="Genomic_DNA"/>
</dbReference>
<dbReference type="EMBL" id="CAJPVJ010018233">
    <property type="protein sequence ID" value="CAG2176899.1"/>
    <property type="molecule type" value="Genomic_DNA"/>
</dbReference>
<evidence type="ECO:0000313" key="7">
    <source>
        <dbReference type="EMBL" id="CAD7659737.1"/>
    </source>
</evidence>
<evidence type="ECO:0000256" key="6">
    <source>
        <dbReference type="SAM" id="Phobius"/>
    </source>
</evidence>
<gene>
    <name evidence="7" type="ORF">ONB1V03_LOCUS16332</name>
</gene>
<dbReference type="InterPro" id="IPR002995">
    <property type="entry name" value="Surf4"/>
</dbReference>
<feature type="transmembrane region" description="Helical" evidence="6">
    <location>
        <begin position="288"/>
        <end position="307"/>
    </location>
</feature>
<dbReference type="OrthoDB" id="7859621at2759"/>
<evidence type="ECO:0000313" key="8">
    <source>
        <dbReference type="Proteomes" id="UP000728032"/>
    </source>
</evidence>
<sequence length="318" mass="35803">MSNRRQSISKAEDVADEVSAQRERLYLTLDSPISCLCPPLDQVFRRSKAILPTIARWCLVSTFIEDGLHICLRWSQGRNYMDKRWGHELAPLFVSINMLSQLIASGLVLTRYHVTIACGLLFCVVGLQTLTFGAALSLCGALLLLLAECQTEAPTLLAGVPSDGQNRPKAYLLFTGRILTLLIFFTSLSLELRDMENVFLIIRKVIVFVLVVVVTIGYKTNCRPFCWSCSSRVSLHTNRSFEPFVCLANDYCFYWTSFSTQIAVNSYANPFWTIDSNKAMFDRQIKHFFVVLSVIGGLLMIVVLGPGDLSVDNYKKNR</sequence>
<keyword evidence="3 6" id="KW-0812">Transmembrane</keyword>
<reference evidence="7" key="1">
    <citation type="submission" date="2020-11" db="EMBL/GenBank/DDBJ databases">
        <authorList>
            <person name="Tran Van P."/>
        </authorList>
    </citation>
    <scope>NUCLEOTIDE SEQUENCE</scope>
</reference>
<feature type="transmembrane region" description="Helical" evidence="6">
    <location>
        <begin position="114"/>
        <end position="147"/>
    </location>
</feature>
<feature type="transmembrane region" description="Helical" evidence="6">
    <location>
        <begin position="89"/>
        <end position="108"/>
    </location>
</feature>
<evidence type="ECO:0008006" key="9">
    <source>
        <dbReference type="Google" id="ProtNLM"/>
    </source>
</evidence>
<comment type="similarity">
    <text evidence="2">Belongs to the SURF4 family.</text>
</comment>
<accession>A0A7R9QVU0</accession>
<dbReference type="Proteomes" id="UP000728032">
    <property type="component" value="Unassembled WGS sequence"/>
</dbReference>
<dbReference type="GO" id="GO:0016020">
    <property type="term" value="C:membrane"/>
    <property type="evidence" value="ECO:0007669"/>
    <property type="project" value="UniProtKB-SubCell"/>
</dbReference>
<protein>
    <recommendedName>
        <fullName evidence="9">Surfeit locus protein 4</fullName>
    </recommendedName>
</protein>
<comment type="subcellular location">
    <subcellularLocation>
        <location evidence="1">Membrane</location>
        <topology evidence="1">Multi-pass membrane protein</topology>
    </subcellularLocation>
</comment>
<evidence type="ECO:0000256" key="4">
    <source>
        <dbReference type="ARBA" id="ARBA00022989"/>
    </source>
</evidence>
<dbReference type="Pfam" id="PF02077">
    <property type="entry name" value="SURF4"/>
    <property type="match status" value="2"/>
</dbReference>
<evidence type="ECO:0000256" key="1">
    <source>
        <dbReference type="ARBA" id="ARBA00004141"/>
    </source>
</evidence>
<organism evidence="7">
    <name type="scientific">Oppiella nova</name>
    <dbReference type="NCBI Taxonomy" id="334625"/>
    <lineage>
        <taxon>Eukaryota</taxon>
        <taxon>Metazoa</taxon>
        <taxon>Ecdysozoa</taxon>
        <taxon>Arthropoda</taxon>
        <taxon>Chelicerata</taxon>
        <taxon>Arachnida</taxon>
        <taxon>Acari</taxon>
        <taxon>Acariformes</taxon>
        <taxon>Sarcoptiformes</taxon>
        <taxon>Oribatida</taxon>
        <taxon>Brachypylina</taxon>
        <taxon>Oppioidea</taxon>
        <taxon>Oppiidae</taxon>
        <taxon>Oppiella</taxon>
    </lineage>
</organism>
<name>A0A7R9QVU0_9ACAR</name>